<evidence type="ECO:0000313" key="3">
    <source>
        <dbReference type="Proteomes" id="UP000322545"/>
    </source>
</evidence>
<dbReference type="Pfam" id="PF20056">
    <property type="entry name" value="DUF6455"/>
    <property type="match status" value="1"/>
</dbReference>
<proteinExistence type="predicted"/>
<evidence type="ECO:0000313" key="2">
    <source>
        <dbReference type="EMBL" id="SHM09447.1"/>
    </source>
</evidence>
<evidence type="ECO:0000259" key="1">
    <source>
        <dbReference type="Pfam" id="PF20056"/>
    </source>
</evidence>
<accession>A0A1M7G0I6</accession>
<sequence length="93" mass="10178">MNAHVAYLGDPTRHFWLTRSVARAMNLNLSEAMAHGYLSARAYSDMITRCRTCQHVESCELWLASSAGGARCAPAHCVHADILNDLADRMGTG</sequence>
<dbReference type="AlphaFoldDB" id="A0A1M7G0I6"/>
<protein>
    <recommendedName>
        <fullName evidence="1">DUF6455 domain-containing protein</fullName>
    </recommendedName>
</protein>
<name>A0A1M7G0I6_9RHOB</name>
<feature type="domain" description="DUF6455" evidence="1">
    <location>
        <begin position="8"/>
        <end position="88"/>
    </location>
</feature>
<reference evidence="2 3" key="1">
    <citation type="submission" date="2016-11" db="EMBL/GenBank/DDBJ databases">
        <authorList>
            <person name="Varghese N."/>
            <person name="Submissions S."/>
        </authorList>
    </citation>
    <scope>NUCLEOTIDE SEQUENCE [LARGE SCALE GENOMIC DNA]</scope>
    <source>
        <strain evidence="2 3">DSM 28249</strain>
    </source>
</reference>
<dbReference type="RefSeq" id="WP_149779543.1">
    <property type="nucleotide sequence ID" value="NZ_FRCB01000004.1"/>
</dbReference>
<dbReference type="Proteomes" id="UP000322545">
    <property type="component" value="Unassembled WGS sequence"/>
</dbReference>
<dbReference type="InterPro" id="IPR045601">
    <property type="entry name" value="DUF6455"/>
</dbReference>
<organism evidence="2 3">
    <name type="scientific">Roseovarius litoreus</name>
    <dbReference type="NCBI Taxonomy" id="1155722"/>
    <lineage>
        <taxon>Bacteria</taxon>
        <taxon>Pseudomonadati</taxon>
        <taxon>Pseudomonadota</taxon>
        <taxon>Alphaproteobacteria</taxon>
        <taxon>Rhodobacterales</taxon>
        <taxon>Roseobacteraceae</taxon>
        <taxon>Roseovarius</taxon>
    </lineage>
</organism>
<gene>
    <name evidence="2" type="ORF">SAMN05443432_104385</name>
</gene>
<dbReference type="EMBL" id="FRCB01000004">
    <property type="protein sequence ID" value="SHM09447.1"/>
    <property type="molecule type" value="Genomic_DNA"/>
</dbReference>
<keyword evidence="3" id="KW-1185">Reference proteome</keyword>